<dbReference type="EMBL" id="CAKXYP010000039">
    <property type="protein sequence ID" value="CAH9420297.1"/>
    <property type="molecule type" value="Genomic_DNA"/>
</dbReference>
<sequence length="276" mass="29684">MPPEPRTLTQYWDTYKPYRGAGEQPAPEVGRFEWTQYPGHGPGAELLGHPLRALDLGPAEGREAVFLACQGVATTGVDLSAAQVDRASRWWKGTPGLKFVHAEAGDYLASNTTPFDAVYSVWGAVWFTDPELLFPLVAQNLTPGGNFAFSQAEPSPGAYGPQPMHGKWLEGREGELTVLRWQYTPQAWADLLKRHGFTNIDAHILPAPDGEGLGTLLARAHGPAGPGRHQAEVGTGRNRGPRGITDQEVAANVGRRVSRSRVCEDATPGSPTSGST</sequence>
<dbReference type="InterPro" id="IPR029063">
    <property type="entry name" value="SAM-dependent_MTases_sf"/>
</dbReference>
<comment type="caution">
    <text evidence="2">The sequence shown here is derived from an EMBL/GenBank/DDBJ whole genome shotgun (WGS) entry which is preliminary data.</text>
</comment>
<reference evidence="2" key="1">
    <citation type="submission" date="2022-03" db="EMBL/GenBank/DDBJ databases">
        <authorList>
            <person name="Leyn A S."/>
        </authorList>
    </citation>
    <scope>NUCLEOTIDE SEQUENCE</scope>
    <source>
        <strain evidence="2">Streptomyces globisporus 4-3</strain>
    </source>
</reference>
<evidence type="ECO:0000313" key="3">
    <source>
        <dbReference type="Proteomes" id="UP001154015"/>
    </source>
</evidence>
<dbReference type="RefSeq" id="WP_318575708.1">
    <property type="nucleotide sequence ID" value="NZ_CAKXYP010000039.1"/>
</dbReference>
<evidence type="ECO:0000256" key="1">
    <source>
        <dbReference type="SAM" id="MobiDB-lite"/>
    </source>
</evidence>
<organism evidence="2 3">
    <name type="scientific">Streptomyces globisporus</name>
    <dbReference type="NCBI Taxonomy" id="1908"/>
    <lineage>
        <taxon>Bacteria</taxon>
        <taxon>Bacillati</taxon>
        <taxon>Actinomycetota</taxon>
        <taxon>Actinomycetes</taxon>
        <taxon>Kitasatosporales</taxon>
        <taxon>Streptomycetaceae</taxon>
        <taxon>Streptomyces</taxon>
    </lineage>
</organism>
<dbReference type="CDD" id="cd02440">
    <property type="entry name" value="AdoMet_MTases"/>
    <property type="match status" value="1"/>
</dbReference>
<proteinExistence type="predicted"/>
<evidence type="ECO:0008006" key="4">
    <source>
        <dbReference type="Google" id="ProtNLM"/>
    </source>
</evidence>
<dbReference type="Gene3D" id="3.40.50.150">
    <property type="entry name" value="Vaccinia Virus protein VP39"/>
    <property type="match status" value="1"/>
</dbReference>
<accession>A0ABN8VER1</accession>
<protein>
    <recommendedName>
        <fullName evidence="4">Class I SAM-dependent methyltransferase</fullName>
    </recommendedName>
</protein>
<dbReference type="Proteomes" id="UP001154015">
    <property type="component" value="Unassembled WGS sequence"/>
</dbReference>
<gene>
    <name evidence="2" type="ORF">SGL43_07355</name>
</gene>
<dbReference type="SUPFAM" id="SSF53335">
    <property type="entry name" value="S-adenosyl-L-methionine-dependent methyltransferases"/>
    <property type="match status" value="1"/>
</dbReference>
<feature type="region of interest" description="Disordered" evidence="1">
    <location>
        <begin position="222"/>
        <end position="276"/>
    </location>
</feature>
<evidence type="ECO:0000313" key="2">
    <source>
        <dbReference type="EMBL" id="CAH9420297.1"/>
    </source>
</evidence>
<keyword evidence="3" id="KW-1185">Reference proteome</keyword>
<dbReference type="Pfam" id="PF13489">
    <property type="entry name" value="Methyltransf_23"/>
    <property type="match status" value="1"/>
</dbReference>
<name>A0ABN8VER1_STRGL</name>